<feature type="region of interest" description="Disordered" evidence="1">
    <location>
        <begin position="20"/>
        <end position="39"/>
    </location>
</feature>
<comment type="caution">
    <text evidence="2">The sequence shown here is derived from an EMBL/GenBank/DDBJ whole genome shotgun (WGS) entry which is preliminary data.</text>
</comment>
<gene>
    <name evidence="2" type="ORF">NDU88_004798</name>
</gene>
<sequence>MLSARMCEVWVQCQGPPPEDPDCAARTTGGGTGDTRGGLASDWRPALDAAGGLMFPFGGTGGDLRLRGLSCGEVTVRPRDSSPCRSWDGVRLARPGPWHALQPPSLGPGECLLLCRPLLPRTHLALT</sequence>
<name>A0AAV7SJX7_PLEWA</name>
<protein>
    <submittedName>
        <fullName evidence="2">Uncharacterized protein</fullName>
    </submittedName>
</protein>
<dbReference type="EMBL" id="JANPWB010000008">
    <property type="protein sequence ID" value="KAJ1164358.1"/>
    <property type="molecule type" value="Genomic_DNA"/>
</dbReference>
<organism evidence="2 3">
    <name type="scientific">Pleurodeles waltl</name>
    <name type="common">Iberian ribbed newt</name>
    <dbReference type="NCBI Taxonomy" id="8319"/>
    <lineage>
        <taxon>Eukaryota</taxon>
        <taxon>Metazoa</taxon>
        <taxon>Chordata</taxon>
        <taxon>Craniata</taxon>
        <taxon>Vertebrata</taxon>
        <taxon>Euteleostomi</taxon>
        <taxon>Amphibia</taxon>
        <taxon>Batrachia</taxon>
        <taxon>Caudata</taxon>
        <taxon>Salamandroidea</taxon>
        <taxon>Salamandridae</taxon>
        <taxon>Pleurodelinae</taxon>
        <taxon>Pleurodeles</taxon>
    </lineage>
</organism>
<evidence type="ECO:0000256" key="1">
    <source>
        <dbReference type="SAM" id="MobiDB-lite"/>
    </source>
</evidence>
<keyword evidence="3" id="KW-1185">Reference proteome</keyword>
<dbReference type="AlphaFoldDB" id="A0AAV7SJX7"/>
<proteinExistence type="predicted"/>
<evidence type="ECO:0000313" key="3">
    <source>
        <dbReference type="Proteomes" id="UP001066276"/>
    </source>
</evidence>
<reference evidence="2" key="1">
    <citation type="journal article" date="2022" name="bioRxiv">
        <title>Sequencing and chromosome-scale assembly of the giantPleurodeles waltlgenome.</title>
        <authorList>
            <person name="Brown T."/>
            <person name="Elewa A."/>
            <person name="Iarovenko S."/>
            <person name="Subramanian E."/>
            <person name="Araus A.J."/>
            <person name="Petzold A."/>
            <person name="Susuki M."/>
            <person name="Suzuki K.-i.T."/>
            <person name="Hayashi T."/>
            <person name="Toyoda A."/>
            <person name="Oliveira C."/>
            <person name="Osipova E."/>
            <person name="Leigh N.D."/>
            <person name="Simon A."/>
            <person name="Yun M.H."/>
        </authorList>
    </citation>
    <scope>NUCLEOTIDE SEQUENCE</scope>
    <source>
        <strain evidence="2">20211129_DDA</strain>
        <tissue evidence="2">Liver</tissue>
    </source>
</reference>
<evidence type="ECO:0000313" key="2">
    <source>
        <dbReference type="EMBL" id="KAJ1164358.1"/>
    </source>
</evidence>
<dbReference type="Proteomes" id="UP001066276">
    <property type="component" value="Chromosome 4_2"/>
</dbReference>
<accession>A0AAV7SJX7</accession>